<name>E0S408_BUTPB</name>
<dbReference type="AlphaFoldDB" id="E0S408"/>
<reference evidence="1 2" key="1">
    <citation type="journal article" date="2010" name="PLoS ONE">
        <title>The glycobiome of the rumen bacterium Butyrivibrio proteoclasticus B316(T) highlights adaptation to a polysaccharide-rich environment.</title>
        <authorList>
            <person name="Kelly W.J."/>
            <person name="Leahy S.C."/>
            <person name="Altermann E."/>
            <person name="Yeoman C.J."/>
            <person name="Dunne J.C."/>
            <person name="Kong Z."/>
            <person name="Pacheco D.M."/>
            <person name="Li D."/>
            <person name="Noel S.J."/>
            <person name="Moon C.D."/>
            <person name="Cookson A.L."/>
            <person name="Attwood G.T."/>
        </authorList>
    </citation>
    <scope>NUCLEOTIDE SEQUENCE [LARGE SCALE GENOMIC DNA]</scope>
    <source>
        <strain evidence="2">ATCC 51982 / DSM 14932 / B316</strain>
        <plasmid evidence="2">Plasmid pCY360</plasmid>
    </source>
</reference>
<dbReference type="HOGENOM" id="CLU_1432107_0_0_9"/>
<gene>
    <name evidence="1" type="ordered locus">bpr_II202</name>
</gene>
<keyword evidence="1" id="KW-0614">Plasmid</keyword>
<keyword evidence="2" id="KW-1185">Reference proteome</keyword>
<evidence type="ECO:0000313" key="1">
    <source>
        <dbReference type="EMBL" id="ADL36140.1"/>
    </source>
</evidence>
<geneLocation type="plasmid" evidence="1 2">
    <name>pCY360</name>
</geneLocation>
<dbReference type="Proteomes" id="UP000001299">
    <property type="component" value="Plasmid pCY360"/>
</dbReference>
<organism evidence="1 2">
    <name type="scientific">Butyrivibrio proteoclasticus (strain ATCC 51982 / DSM 14932 / B316)</name>
    <name type="common">Clostridium proteoclasticum</name>
    <dbReference type="NCBI Taxonomy" id="515622"/>
    <lineage>
        <taxon>Bacteria</taxon>
        <taxon>Bacillati</taxon>
        <taxon>Bacillota</taxon>
        <taxon>Clostridia</taxon>
        <taxon>Lachnospirales</taxon>
        <taxon>Lachnospiraceae</taxon>
        <taxon>Butyrivibrio</taxon>
    </lineage>
</organism>
<protein>
    <submittedName>
        <fullName evidence="1">Uncharacterized protein</fullName>
    </submittedName>
</protein>
<dbReference type="EMBL" id="CP001812">
    <property type="protein sequence ID" value="ADL36140.1"/>
    <property type="molecule type" value="Genomic_DNA"/>
</dbReference>
<evidence type="ECO:0000313" key="2">
    <source>
        <dbReference type="Proteomes" id="UP000001299"/>
    </source>
</evidence>
<proteinExistence type="predicted"/>
<accession>E0S408</accession>
<dbReference type="KEGG" id="bpb:bpr_II202"/>
<dbReference type="RefSeq" id="WP_013282789.1">
    <property type="nucleotide sequence ID" value="NC_014389.1"/>
</dbReference>
<sequence>MGAINYGASYIFVDTNGKRLWNQDITIGLKPTSDYSDEESGFAEWLELQKEDDGEFECDRSDYNGEQDDHIRENVEEFLEKAKMPEHYSISLESGYYEGFYLNIENDIPWVFDDSKEKQEYQKDITLLKSVLVNLVKNIGLTVVHPGWCMGYADQKDAIGELNEFIKNLRSEVNSIETYSVYNKRHRAA</sequence>